<feature type="domain" description="CN hydrolase" evidence="2">
    <location>
        <begin position="4"/>
        <end position="243"/>
    </location>
</feature>
<keyword evidence="1 3" id="KW-0378">Hydrolase</keyword>
<organism evidence="3 4">
    <name type="scientific">Candidatus Dehalogenimonas loeffleri</name>
    <dbReference type="NCBI Taxonomy" id="3127115"/>
    <lineage>
        <taxon>Bacteria</taxon>
        <taxon>Bacillati</taxon>
        <taxon>Chloroflexota</taxon>
        <taxon>Dehalococcoidia</taxon>
        <taxon>Dehalococcoidales</taxon>
        <taxon>Dehalococcoidaceae</taxon>
        <taxon>Dehalogenimonas</taxon>
    </lineage>
</organism>
<gene>
    <name evidence="3" type="ORF">V8247_01095</name>
</gene>
<dbReference type="Proteomes" id="UP001375370">
    <property type="component" value="Chromosome"/>
</dbReference>
<evidence type="ECO:0000256" key="1">
    <source>
        <dbReference type="ARBA" id="ARBA00022801"/>
    </source>
</evidence>
<dbReference type="PANTHER" id="PTHR43674">
    <property type="entry name" value="NITRILASE C965.09-RELATED"/>
    <property type="match status" value="1"/>
</dbReference>
<reference evidence="3 4" key="1">
    <citation type="submission" date="2024-03" db="EMBL/GenBank/DDBJ databases">
        <title>A Dehalogenimonas Isolated from Estuarine Sediments Dihaloeliminates Chlorinated Alkanes.</title>
        <authorList>
            <person name="Yang Y."/>
            <person name="Wang H."/>
        </authorList>
    </citation>
    <scope>NUCLEOTIDE SEQUENCE [LARGE SCALE GENOMIC DNA]</scope>
    <source>
        <strain evidence="3 4">W</strain>
    </source>
</reference>
<evidence type="ECO:0000313" key="3">
    <source>
        <dbReference type="EMBL" id="WWX25598.1"/>
    </source>
</evidence>
<evidence type="ECO:0000259" key="2">
    <source>
        <dbReference type="PROSITE" id="PS50263"/>
    </source>
</evidence>
<dbReference type="SUPFAM" id="SSF56317">
    <property type="entry name" value="Carbon-nitrogen hydrolase"/>
    <property type="match status" value="1"/>
</dbReference>
<dbReference type="Gene3D" id="3.60.110.10">
    <property type="entry name" value="Carbon-nitrogen hydrolase"/>
    <property type="match status" value="1"/>
</dbReference>
<dbReference type="Pfam" id="PF00795">
    <property type="entry name" value="CN_hydrolase"/>
    <property type="match status" value="1"/>
</dbReference>
<evidence type="ECO:0000313" key="4">
    <source>
        <dbReference type="Proteomes" id="UP001375370"/>
    </source>
</evidence>
<sequence length="259" mass="28163">MTTYKVALLHLAPELGAIEANKKQVERAVHLAAAAGADIAVTPETVIPGYHFAELIGTDWIEPQPDAWLRRMAEMAGQLKLNIFLGYQERDPADGRLYNAVFCLDKSGRLAGRHRKMGISAGHTAEAWAAAGTQVDIIQCDGFKAGILICADTWGPDHAAKLNTRGAQFIISPAAWPPRPCPPEGCWEKRSAETGLPVWVCNRTGVEPGLDFTGGESIVAVDGNRVLEYDAPEPAVLLFNWDDQARQPQQTAFEIIPLN</sequence>
<dbReference type="InterPro" id="IPR003010">
    <property type="entry name" value="C-N_Hydrolase"/>
</dbReference>
<keyword evidence="4" id="KW-1185">Reference proteome</keyword>
<dbReference type="PANTHER" id="PTHR43674:SF2">
    <property type="entry name" value="BETA-UREIDOPROPIONASE"/>
    <property type="match status" value="1"/>
</dbReference>
<proteinExistence type="predicted"/>
<dbReference type="GO" id="GO:0016787">
    <property type="term" value="F:hydrolase activity"/>
    <property type="evidence" value="ECO:0007669"/>
    <property type="project" value="UniProtKB-KW"/>
</dbReference>
<dbReference type="RefSeq" id="WP_338737911.1">
    <property type="nucleotide sequence ID" value="NZ_CP146612.1"/>
</dbReference>
<dbReference type="InterPro" id="IPR036526">
    <property type="entry name" value="C-N_Hydrolase_sf"/>
</dbReference>
<dbReference type="EMBL" id="CP146612">
    <property type="protein sequence ID" value="WWX25598.1"/>
    <property type="molecule type" value="Genomic_DNA"/>
</dbReference>
<dbReference type="InterPro" id="IPR050345">
    <property type="entry name" value="Aliph_Amidase/BUP"/>
</dbReference>
<protein>
    <submittedName>
        <fullName evidence="3">Carbon-nitrogen hydrolase family protein</fullName>
    </submittedName>
</protein>
<dbReference type="CDD" id="cd07197">
    <property type="entry name" value="nitrilase"/>
    <property type="match status" value="1"/>
</dbReference>
<accession>A0ABZ2J3Y1</accession>
<name>A0ABZ2J3Y1_9CHLR</name>
<dbReference type="PROSITE" id="PS50263">
    <property type="entry name" value="CN_HYDROLASE"/>
    <property type="match status" value="1"/>
</dbReference>